<dbReference type="SUPFAM" id="SSF52156">
    <property type="entry name" value="Initiation factor IF2/eIF5b, domain 3"/>
    <property type="match status" value="1"/>
</dbReference>
<keyword evidence="8 9" id="KW-0342">GTP-binding</keyword>
<dbReference type="Proteomes" id="UP000502260">
    <property type="component" value="Chromosome"/>
</dbReference>
<dbReference type="NCBIfam" id="TIGR00231">
    <property type="entry name" value="small_GTP"/>
    <property type="match status" value="1"/>
</dbReference>
<dbReference type="InterPro" id="IPR005225">
    <property type="entry name" value="Small_GTP-bd"/>
</dbReference>
<dbReference type="CDD" id="cd01887">
    <property type="entry name" value="IF2_eIF5B"/>
    <property type="match status" value="1"/>
</dbReference>
<gene>
    <name evidence="9 14" type="primary">infB</name>
    <name evidence="14" type="ORF">SKTS_25190</name>
</gene>
<feature type="compositionally biased region" description="Basic and acidic residues" evidence="12">
    <location>
        <begin position="208"/>
        <end position="226"/>
    </location>
</feature>
<accession>A0A6F8VCT0</accession>
<dbReference type="SUPFAM" id="SSF46955">
    <property type="entry name" value="Putative DNA-binding domain"/>
    <property type="match status" value="1"/>
</dbReference>
<comment type="similarity">
    <text evidence="2 9 10">Belongs to the TRAFAC class translation factor GTPase superfamily. Classic translation factor GTPase family. IF-2 subfamily.</text>
</comment>
<dbReference type="SUPFAM" id="SSF50447">
    <property type="entry name" value="Translation proteins"/>
    <property type="match status" value="2"/>
</dbReference>
<dbReference type="HAMAP" id="MF_00100_B">
    <property type="entry name" value="IF_2_B"/>
    <property type="match status" value="1"/>
</dbReference>
<dbReference type="InterPro" id="IPR006847">
    <property type="entry name" value="IF2_N"/>
</dbReference>
<dbReference type="Pfam" id="PF22042">
    <property type="entry name" value="EF-G_D2"/>
    <property type="match status" value="1"/>
</dbReference>
<dbReference type="InterPro" id="IPR044145">
    <property type="entry name" value="IF2_II"/>
</dbReference>
<dbReference type="GO" id="GO:0005829">
    <property type="term" value="C:cytosol"/>
    <property type="evidence" value="ECO:0007669"/>
    <property type="project" value="TreeGrafter"/>
</dbReference>
<feature type="region of interest" description="Disordered" evidence="12">
    <location>
        <begin position="206"/>
        <end position="226"/>
    </location>
</feature>
<evidence type="ECO:0000256" key="7">
    <source>
        <dbReference type="ARBA" id="ARBA00022917"/>
    </source>
</evidence>
<dbReference type="FunFam" id="2.40.30.10:FF:000008">
    <property type="entry name" value="Translation initiation factor IF-2"/>
    <property type="match status" value="1"/>
</dbReference>
<dbReference type="InterPro" id="IPR053905">
    <property type="entry name" value="EF-G-like_DII"/>
</dbReference>
<dbReference type="Gene3D" id="2.40.30.10">
    <property type="entry name" value="Translation factors"/>
    <property type="match status" value="2"/>
</dbReference>
<dbReference type="GO" id="GO:0005525">
    <property type="term" value="F:GTP binding"/>
    <property type="evidence" value="ECO:0007669"/>
    <property type="project" value="UniProtKB-KW"/>
</dbReference>
<feature type="domain" description="Tr-type G" evidence="13">
    <location>
        <begin position="411"/>
        <end position="578"/>
    </location>
</feature>
<evidence type="ECO:0000259" key="13">
    <source>
        <dbReference type="PROSITE" id="PS51722"/>
    </source>
</evidence>
<dbReference type="Pfam" id="PF00009">
    <property type="entry name" value="GTP_EFTU"/>
    <property type="match status" value="1"/>
</dbReference>
<dbReference type="Gene3D" id="3.40.50.10050">
    <property type="entry name" value="Translation initiation factor IF- 2, domain 3"/>
    <property type="match status" value="1"/>
</dbReference>
<dbReference type="FunFam" id="3.40.50.300:FF:000019">
    <property type="entry name" value="Translation initiation factor IF-2"/>
    <property type="match status" value="1"/>
</dbReference>
<dbReference type="Pfam" id="PF08364">
    <property type="entry name" value="IF2_assoc"/>
    <property type="match status" value="1"/>
</dbReference>
<dbReference type="InterPro" id="IPR009000">
    <property type="entry name" value="Transl_B-barrel_sf"/>
</dbReference>
<dbReference type="Pfam" id="PF04760">
    <property type="entry name" value="IF2_N"/>
    <property type="match status" value="2"/>
</dbReference>
<evidence type="ECO:0000313" key="14">
    <source>
        <dbReference type="EMBL" id="BCB27633.1"/>
    </source>
</evidence>
<feature type="region of interest" description="Disordered" evidence="12">
    <location>
        <begin position="246"/>
        <end position="313"/>
    </location>
</feature>
<dbReference type="CDD" id="cd03692">
    <property type="entry name" value="mtIF2_IVc"/>
    <property type="match status" value="1"/>
</dbReference>
<evidence type="ECO:0000256" key="4">
    <source>
        <dbReference type="ARBA" id="ARBA00022490"/>
    </source>
</evidence>
<feature type="region of interest" description="G-domain" evidence="9">
    <location>
        <begin position="414"/>
        <end position="562"/>
    </location>
</feature>
<evidence type="ECO:0000256" key="2">
    <source>
        <dbReference type="ARBA" id="ARBA00007733"/>
    </source>
</evidence>
<evidence type="ECO:0000256" key="3">
    <source>
        <dbReference type="ARBA" id="ARBA00020675"/>
    </source>
</evidence>
<evidence type="ECO:0000256" key="10">
    <source>
        <dbReference type="RuleBase" id="RU000644"/>
    </source>
</evidence>
<dbReference type="EMBL" id="AP022853">
    <property type="protein sequence ID" value="BCB27633.1"/>
    <property type="molecule type" value="Genomic_DNA"/>
</dbReference>
<protein>
    <recommendedName>
        <fullName evidence="3 9">Translation initiation factor IF-2</fullName>
    </recommendedName>
</protein>
<dbReference type="Pfam" id="PF03144">
    <property type="entry name" value="GTP_EFTU_D2"/>
    <property type="match status" value="1"/>
</dbReference>
<sequence length="911" mass="98320">MAHMNVTQFATELGLPAALLLEQLRAAGVNKSQNDDSLTEQDKAQLLDYLRRSHGASDVKSKITLTRRETTEIKKADSTGKARTIQVEVKKKRVFVKRDVSEELAVTVDAAEPVVEEVEVKQESLQVEPVHAVAEEVVSPPPAEEPVVELVAEPAPVAPEPEPVQEAKPAVTVQPTRQLHAPILDAAQIAKREEEARRQAALFARQSAELREKQDREQKRQADEAAAKAAAAAKLLELATPAVSVAPPTEGTLHKPAVTPEQKAAKAEKKGAKKTKESTWSDDSNKKRGLRVRGDMGAPGSWRGRKDKAHRQQSDAPHAFEMPTEPIVHEVLVPETITVAALAQKMAVKAAEVIKVMMKMGSMVTINQVIDQETAMIVVEEMGHVAKPAALDNPEAFLDDTMEHHEAALEPRAPVVTVMGHVDHGKTSLLDYIRRTRVAHGEAGGITQHIGAYHVETPRGMVTFLDTPGHEAFTAMRARGAKATDVVILVVAADDGVMPQTIEAVHHAKAAGVPIVVAVNKIDKADANPERVKQELVAQGVVPEDWGGDAMFVEVSAKTGQGIDELLEGVALQSEILELKAPREAPAKGLVIEARLDKGRGPVATVLVLAGTLKLGDMLLAGAVFGRVRAMLDENGAAVKEAGPSIPVEIQGLSEVPMAGEEVIVISDERKAREIALFRQGKFRAVKLAKQQAAKLENMFDQIAEGEVKSLPLIIKADVQGSYEALIHSLQKLSTDEVKVTIVHSGVGAITESDINLAIASKAIVIGFNSRADATARKLIQSSGVDVHYYNIIYEAVDEVKAALSGMLSPERKESVTGLVEVRNVFRITKVGTVAGCYVLDGVVKRGSSVRLLRSNVVIHTGELDSLKRFKDDVKEVRSGFECGLSLKNFNDVEVGDQLEVFEMVEVARSL</sequence>
<keyword evidence="4 9" id="KW-0963">Cytoplasm</keyword>
<dbReference type="FunFam" id="3.40.50.10050:FF:000001">
    <property type="entry name" value="Translation initiation factor IF-2"/>
    <property type="match status" value="1"/>
</dbReference>
<dbReference type="InterPro" id="IPR023115">
    <property type="entry name" value="TIF_IF2_dom3"/>
</dbReference>
<organism evidence="14 15">
    <name type="scientific">Sulfurimicrobium lacus</name>
    <dbReference type="NCBI Taxonomy" id="2715678"/>
    <lineage>
        <taxon>Bacteria</taxon>
        <taxon>Pseudomonadati</taxon>
        <taxon>Pseudomonadota</taxon>
        <taxon>Betaproteobacteria</taxon>
        <taxon>Nitrosomonadales</taxon>
        <taxon>Sulfuricellaceae</taxon>
        <taxon>Sulfurimicrobium</taxon>
    </lineage>
</organism>
<keyword evidence="6 9" id="KW-0547">Nucleotide-binding</keyword>
<evidence type="ECO:0000313" key="15">
    <source>
        <dbReference type="Proteomes" id="UP000502260"/>
    </source>
</evidence>
<evidence type="ECO:0000256" key="11">
    <source>
        <dbReference type="RuleBase" id="RU000645"/>
    </source>
</evidence>
<dbReference type="InterPro" id="IPR000178">
    <property type="entry name" value="TF_IF2_bacterial-like"/>
</dbReference>
<dbReference type="RefSeq" id="WP_173065636.1">
    <property type="nucleotide sequence ID" value="NZ_AP022853.1"/>
</dbReference>
<dbReference type="FunFam" id="2.40.30.10:FF:000007">
    <property type="entry name" value="Translation initiation factor IF-2"/>
    <property type="match status" value="1"/>
</dbReference>
<dbReference type="InterPro" id="IPR036925">
    <property type="entry name" value="TIF_IF2_dom3_sf"/>
</dbReference>
<evidence type="ECO:0000256" key="12">
    <source>
        <dbReference type="SAM" id="MobiDB-lite"/>
    </source>
</evidence>
<feature type="binding site" evidence="9">
    <location>
        <begin position="466"/>
        <end position="470"/>
    </location>
    <ligand>
        <name>GTP</name>
        <dbReference type="ChEBI" id="CHEBI:37565"/>
    </ligand>
</feature>
<dbReference type="PANTHER" id="PTHR43381">
    <property type="entry name" value="TRANSLATION INITIATION FACTOR IF-2-RELATED"/>
    <property type="match status" value="1"/>
</dbReference>
<comment type="subcellular location">
    <subcellularLocation>
        <location evidence="1 9 11">Cytoplasm</location>
    </subcellularLocation>
</comment>
<name>A0A6F8VCT0_9PROT</name>
<feature type="binding site" evidence="9">
    <location>
        <begin position="420"/>
        <end position="427"/>
    </location>
    <ligand>
        <name>GTP</name>
        <dbReference type="ChEBI" id="CHEBI:37565"/>
    </ligand>
</feature>
<dbReference type="PANTHER" id="PTHR43381:SF5">
    <property type="entry name" value="TR-TYPE G DOMAIN-CONTAINING PROTEIN"/>
    <property type="match status" value="1"/>
</dbReference>
<dbReference type="InterPro" id="IPR013575">
    <property type="entry name" value="IF2_assoc_dom_bac"/>
</dbReference>
<proteinExistence type="inferred from homology"/>
<dbReference type="InterPro" id="IPR004161">
    <property type="entry name" value="EFTu-like_2"/>
</dbReference>
<dbReference type="PROSITE" id="PS51722">
    <property type="entry name" value="G_TR_2"/>
    <property type="match status" value="1"/>
</dbReference>
<dbReference type="InterPro" id="IPR000795">
    <property type="entry name" value="T_Tr_GTP-bd_dom"/>
</dbReference>
<dbReference type="GO" id="GO:0003924">
    <property type="term" value="F:GTPase activity"/>
    <property type="evidence" value="ECO:0007669"/>
    <property type="project" value="UniProtKB-UniRule"/>
</dbReference>
<dbReference type="Gene3D" id="3.30.56.50">
    <property type="entry name" value="Putative DNA-binding domain, N-terminal subdomain of bacterial translation initiation factor IF2"/>
    <property type="match status" value="1"/>
</dbReference>
<dbReference type="KEGG" id="slac:SKTS_25190"/>
<dbReference type="Gene3D" id="3.40.50.300">
    <property type="entry name" value="P-loop containing nucleotide triphosphate hydrolases"/>
    <property type="match status" value="1"/>
</dbReference>
<keyword evidence="7 9" id="KW-0648">Protein biosynthesis</keyword>
<dbReference type="PROSITE" id="PS01176">
    <property type="entry name" value="IF2"/>
    <property type="match status" value="1"/>
</dbReference>
<evidence type="ECO:0000256" key="1">
    <source>
        <dbReference type="ARBA" id="ARBA00004496"/>
    </source>
</evidence>
<feature type="binding site" evidence="9">
    <location>
        <begin position="520"/>
        <end position="523"/>
    </location>
    <ligand>
        <name>GTP</name>
        <dbReference type="ChEBI" id="CHEBI:37565"/>
    </ligand>
</feature>
<keyword evidence="15" id="KW-1185">Reference proteome</keyword>
<dbReference type="InterPro" id="IPR009061">
    <property type="entry name" value="DNA-bd_dom_put_sf"/>
</dbReference>
<dbReference type="InterPro" id="IPR027417">
    <property type="entry name" value="P-loop_NTPase"/>
</dbReference>
<evidence type="ECO:0000256" key="5">
    <source>
        <dbReference type="ARBA" id="ARBA00022540"/>
    </source>
</evidence>
<dbReference type="Pfam" id="PF11987">
    <property type="entry name" value="IF-2"/>
    <property type="match status" value="1"/>
</dbReference>
<evidence type="ECO:0000256" key="8">
    <source>
        <dbReference type="ARBA" id="ARBA00023134"/>
    </source>
</evidence>
<evidence type="ECO:0000256" key="6">
    <source>
        <dbReference type="ARBA" id="ARBA00022741"/>
    </source>
</evidence>
<dbReference type="AlphaFoldDB" id="A0A6F8VCT0"/>
<dbReference type="InterPro" id="IPR015760">
    <property type="entry name" value="TIF_IF2"/>
</dbReference>
<reference evidence="15" key="1">
    <citation type="submission" date="2020-03" db="EMBL/GenBank/DDBJ databases">
        <title>Complete genome sequence of sulfur-oxidizing bacterium skT11.</title>
        <authorList>
            <person name="Kanda M."/>
            <person name="Kojima H."/>
            <person name="Fukui M."/>
        </authorList>
    </citation>
    <scope>NUCLEOTIDE SEQUENCE [LARGE SCALE GENOMIC DNA]</scope>
    <source>
        <strain evidence="15">skT11</strain>
    </source>
</reference>
<comment type="function">
    <text evidence="9 10">One of the essential components for the initiation of protein synthesis. Protects formylmethionyl-tRNA from spontaneous hydrolysis and promotes its binding to the 30S ribosomal subunits. Also involved in the hydrolysis of GTP during the formation of the 70S ribosomal complex.</text>
</comment>
<dbReference type="SUPFAM" id="SSF52540">
    <property type="entry name" value="P-loop containing nucleoside triphosphate hydrolases"/>
    <property type="match status" value="1"/>
</dbReference>
<dbReference type="NCBIfam" id="TIGR00487">
    <property type="entry name" value="IF-2"/>
    <property type="match status" value="1"/>
</dbReference>
<dbReference type="GO" id="GO:0003743">
    <property type="term" value="F:translation initiation factor activity"/>
    <property type="evidence" value="ECO:0007669"/>
    <property type="project" value="UniProtKB-UniRule"/>
</dbReference>
<dbReference type="CDD" id="cd03702">
    <property type="entry name" value="IF2_mtIF2_II"/>
    <property type="match status" value="1"/>
</dbReference>
<keyword evidence="5 9" id="KW-0396">Initiation factor</keyword>
<evidence type="ECO:0000256" key="9">
    <source>
        <dbReference type="HAMAP-Rule" id="MF_00100"/>
    </source>
</evidence>
<feature type="compositionally biased region" description="Basic and acidic residues" evidence="12">
    <location>
        <begin position="263"/>
        <end position="286"/>
    </location>
</feature>